<dbReference type="SUPFAM" id="SSF81573">
    <property type="entry name" value="F1F0 ATP synthase subunit B, membrane domain"/>
    <property type="match status" value="1"/>
</dbReference>
<evidence type="ECO:0000256" key="2">
    <source>
        <dbReference type="ARBA" id="ARBA00022448"/>
    </source>
</evidence>
<dbReference type="CDD" id="cd06503">
    <property type="entry name" value="ATP-synt_Fo_b"/>
    <property type="match status" value="1"/>
</dbReference>
<keyword evidence="4 13" id="KW-0138">CF(0)</keyword>
<evidence type="ECO:0000256" key="11">
    <source>
        <dbReference type="ARBA" id="ARBA00025198"/>
    </source>
</evidence>
<dbReference type="PANTHER" id="PTHR33445">
    <property type="entry name" value="ATP SYNTHASE SUBUNIT B', CHLOROPLASTIC"/>
    <property type="match status" value="1"/>
</dbReference>
<gene>
    <name evidence="13" type="primary">atpF</name>
    <name evidence="15" type="ORF">SAMN05421791_101230</name>
</gene>
<feature type="transmembrane region" description="Helical" evidence="13">
    <location>
        <begin position="6"/>
        <end position="25"/>
    </location>
</feature>
<name>A0A1G7PES9_9LACT</name>
<comment type="subcellular location">
    <subcellularLocation>
        <location evidence="13">Cell membrane</location>
        <topology evidence="13">Single-pass membrane protein</topology>
    </subcellularLocation>
    <subcellularLocation>
        <location evidence="12">Endomembrane system</location>
        <topology evidence="12">Single-pass membrane protein</topology>
    </subcellularLocation>
</comment>
<keyword evidence="6 13" id="KW-0375">Hydrogen ion transport</keyword>
<keyword evidence="8 13" id="KW-0406">Ion transport</keyword>
<protein>
    <recommendedName>
        <fullName evidence="13">ATP synthase subunit b</fullName>
    </recommendedName>
    <alternativeName>
        <fullName evidence="13">ATP synthase F(0) sector subunit b</fullName>
    </alternativeName>
    <alternativeName>
        <fullName evidence="13">ATPase subunit I</fullName>
    </alternativeName>
    <alternativeName>
        <fullName evidence="13">F-type ATPase subunit b</fullName>
        <shortName evidence="13">F-ATPase subunit b</shortName>
    </alternativeName>
</protein>
<keyword evidence="3 13" id="KW-1003">Cell membrane</keyword>
<comment type="function">
    <text evidence="11 13">F(1)F(0) ATP synthase produces ATP from ADP in the presence of a proton or sodium gradient. F-type ATPases consist of two structural domains, F(1) containing the extramembraneous catalytic core and F(0) containing the membrane proton channel, linked together by a central stalk and a peripheral stalk. During catalysis, ATP synthesis in the catalytic domain of F(1) is coupled via a rotary mechanism of the central stalk subunits to proton translocation.</text>
</comment>
<dbReference type="InterPro" id="IPR028987">
    <property type="entry name" value="ATP_synth_B-like_membr_sf"/>
</dbReference>
<dbReference type="GO" id="GO:0045259">
    <property type="term" value="C:proton-transporting ATP synthase complex"/>
    <property type="evidence" value="ECO:0007669"/>
    <property type="project" value="UniProtKB-KW"/>
</dbReference>
<keyword evidence="2 13" id="KW-0813">Transport</keyword>
<proteinExistence type="inferred from homology"/>
<dbReference type="OrthoDB" id="9795863at2"/>
<keyword evidence="16" id="KW-1185">Reference proteome</keyword>
<evidence type="ECO:0000313" key="15">
    <source>
        <dbReference type="EMBL" id="SDF84806.1"/>
    </source>
</evidence>
<dbReference type="GO" id="GO:0046933">
    <property type="term" value="F:proton-transporting ATP synthase activity, rotational mechanism"/>
    <property type="evidence" value="ECO:0007669"/>
    <property type="project" value="UniProtKB-UniRule"/>
</dbReference>
<keyword evidence="9 13" id="KW-0472">Membrane</keyword>
<evidence type="ECO:0000256" key="3">
    <source>
        <dbReference type="ARBA" id="ARBA00022475"/>
    </source>
</evidence>
<dbReference type="EMBL" id="FNCK01000001">
    <property type="protein sequence ID" value="SDF84806.1"/>
    <property type="molecule type" value="Genomic_DNA"/>
</dbReference>
<dbReference type="GO" id="GO:0046961">
    <property type="term" value="F:proton-transporting ATPase activity, rotational mechanism"/>
    <property type="evidence" value="ECO:0007669"/>
    <property type="project" value="TreeGrafter"/>
</dbReference>
<evidence type="ECO:0000256" key="10">
    <source>
        <dbReference type="ARBA" id="ARBA00023310"/>
    </source>
</evidence>
<dbReference type="HAMAP" id="MF_01398">
    <property type="entry name" value="ATP_synth_b_bprime"/>
    <property type="match status" value="1"/>
</dbReference>
<dbReference type="AlphaFoldDB" id="A0A1G7PES9"/>
<dbReference type="GO" id="GO:0005886">
    <property type="term" value="C:plasma membrane"/>
    <property type="evidence" value="ECO:0007669"/>
    <property type="project" value="UniProtKB-SubCell"/>
</dbReference>
<evidence type="ECO:0000256" key="6">
    <source>
        <dbReference type="ARBA" id="ARBA00022781"/>
    </source>
</evidence>
<keyword evidence="5 13" id="KW-0812">Transmembrane</keyword>
<comment type="function">
    <text evidence="13">Component of the F(0) channel, it forms part of the peripheral stalk, linking F(1) to F(0).</text>
</comment>
<dbReference type="InterPro" id="IPR005864">
    <property type="entry name" value="ATP_synth_F0_bsu_bac"/>
</dbReference>
<dbReference type="Gene3D" id="6.10.250.1580">
    <property type="match status" value="1"/>
</dbReference>
<organism evidence="15 16">
    <name type="scientific">Facklamia miroungae</name>
    <dbReference type="NCBI Taxonomy" id="120956"/>
    <lineage>
        <taxon>Bacteria</taxon>
        <taxon>Bacillati</taxon>
        <taxon>Bacillota</taxon>
        <taxon>Bacilli</taxon>
        <taxon>Lactobacillales</taxon>
        <taxon>Aerococcaceae</taxon>
        <taxon>Facklamia</taxon>
    </lineage>
</organism>
<dbReference type="GO" id="GO:0012505">
    <property type="term" value="C:endomembrane system"/>
    <property type="evidence" value="ECO:0007669"/>
    <property type="project" value="UniProtKB-SubCell"/>
</dbReference>
<accession>A0A1G7PES9</accession>
<evidence type="ECO:0000256" key="12">
    <source>
        <dbReference type="ARBA" id="ARBA00037847"/>
    </source>
</evidence>
<evidence type="ECO:0000313" key="16">
    <source>
        <dbReference type="Proteomes" id="UP000199708"/>
    </source>
</evidence>
<dbReference type="Pfam" id="PF00430">
    <property type="entry name" value="ATP-synt_B"/>
    <property type="match status" value="1"/>
</dbReference>
<sequence length="166" mass="19510">MDLNIILGEALLTLLSFLILLYVIYKFAWQPFNQMLETRQKKVADDWQAAEDAKKANQEALSQIESQLKSAHLEAEKIIRQAQIDASHLRDKMIEETRQEQSKMLQLTQEDLKVQRQNFAENMQESLVHMAVAMAGKVVRREISEDDHRQMIQEFINRLEELDEQR</sequence>
<keyword evidence="10 13" id="KW-0066">ATP synthesis</keyword>
<dbReference type="InterPro" id="IPR002146">
    <property type="entry name" value="ATP_synth_b/b'su_bac/chlpt"/>
</dbReference>
<evidence type="ECO:0000256" key="5">
    <source>
        <dbReference type="ARBA" id="ARBA00022692"/>
    </source>
</evidence>
<dbReference type="NCBIfam" id="TIGR01144">
    <property type="entry name" value="ATP_synt_b"/>
    <property type="match status" value="1"/>
</dbReference>
<dbReference type="STRING" id="120956.SAMN05421791_101230"/>
<evidence type="ECO:0000256" key="14">
    <source>
        <dbReference type="RuleBase" id="RU003848"/>
    </source>
</evidence>
<evidence type="ECO:0000256" key="4">
    <source>
        <dbReference type="ARBA" id="ARBA00022547"/>
    </source>
</evidence>
<dbReference type="InterPro" id="IPR050059">
    <property type="entry name" value="ATP_synthase_B_chain"/>
</dbReference>
<evidence type="ECO:0000256" key="9">
    <source>
        <dbReference type="ARBA" id="ARBA00023136"/>
    </source>
</evidence>
<comment type="subunit">
    <text evidence="13">F-type ATPases have 2 components, F(1) - the catalytic core - and F(0) - the membrane proton channel. F(1) has five subunits: alpha(3), beta(3), gamma(1), delta(1), epsilon(1). F(0) has three main subunits: a(1), b(2) and c(10-14). The alpha and beta chains form an alternating ring which encloses part of the gamma chain. F(1) is attached to F(0) by a central stalk formed by the gamma and epsilon chains, while a peripheral stalk is formed by the delta and b chains.</text>
</comment>
<evidence type="ECO:0000256" key="7">
    <source>
        <dbReference type="ARBA" id="ARBA00022989"/>
    </source>
</evidence>
<evidence type="ECO:0000256" key="8">
    <source>
        <dbReference type="ARBA" id="ARBA00023065"/>
    </source>
</evidence>
<reference evidence="15 16" key="1">
    <citation type="submission" date="2016-10" db="EMBL/GenBank/DDBJ databases">
        <authorList>
            <person name="de Groot N.N."/>
        </authorList>
    </citation>
    <scope>NUCLEOTIDE SEQUENCE [LARGE SCALE GENOMIC DNA]</scope>
    <source>
        <strain evidence="15 16">ATCC BAA-466</strain>
    </source>
</reference>
<dbReference type="RefSeq" id="WP_090288933.1">
    <property type="nucleotide sequence ID" value="NZ_FNCK01000001.1"/>
</dbReference>
<evidence type="ECO:0000256" key="13">
    <source>
        <dbReference type="HAMAP-Rule" id="MF_01398"/>
    </source>
</evidence>
<dbReference type="PANTHER" id="PTHR33445:SF1">
    <property type="entry name" value="ATP SYNTHASE SUBUNIT B"/>
    <property type="match status" value="1"/>
</dbReference>
<dbReference type="Proteomes" id="UP000199708">
    <property type="component" value="Unassembled WGS sequence"/>
</dbReference>
<evidence type="ECO:0000256" key="1">
    <source>
        <dbReference type="ARBA" id="ARBA00005513"/>
    </source>
</evidence>
<comment type="similarity">
    <text evidence="1 13 14">Belongs to the ATPase B chain family.</text>
</comment>
<keyword evidence="7 13" id="KW-1133">Transmembrane helix</keyword>